<feature type="compositionally biased region" description="Low complexity" evidence="1">
    <location>
        <begin position="90"/>
        <end position="99"/>
    </location>
</feature>
<evidence type="ECO:0000313" key="3">
    <source>
        <dbReference type="Proteomes" id="UP000054498"/>
    </source>
</evidence>
<evidence type="ECO:0000313" key="2">
    <source>
        <dbReference type="EMBL" id="KIY96352.1"/>
    </source>
</evidence>
<reference evidence="2 3" key="1">
    <citation type="journal article" date="2013" name="BMC Genomics">
        <title>Reconstruction of the lipid metabolism for the microalga Monoraphidium neglectum from its genome sequence reveals characteristics suitable for biofuel production.</title>
        <authorList>
            <person name="Bogen C."/>
            <person name="Al-Dilaimi A."/>
            <person name="Albersmeier A."/>
            <person name="Wichmann J."/>
            <person name="Grundmann M."/>
            <person name="Rupp O."/>
            <person name="Lauersen K.J."/>
            <person name="Blifernez-Klassen O."/>
            <person name="Kalinowski J."/>
            <person name="Goesmann A."/>
            <person name="Mussgnug J.H."/>
            <person name="Kruse O."/>
        </authorList>
    </citation>
    <scope>NUCLEOTIDE SEQUENCE [LARGE SCALE GENOMIC DNA]</scope>
    <source>
        <strain evidence="2 3">SAG 48.87</strain>
    </source>
</reference>
<sequence>MSSGRQGGADASLGDDPAGSAGTAVPDCSGGAGAKRRPSAVAAAGEARDARVEDVEARPLQLLVDAAARARLQAHSVHARRLSGDGAQHAQEALPAAQQRRAREAHARRRSGTPPEQQLGACERPESSSPQTAALQQQQQQQQQQRRPLPARLTSAAEAVGVEPARSTGTARRSTLRGVGRTLTGANHQATLNLLG</sequence>
<name>A0A0D2J9D4_9CHLO</name>
<accession>A0A0D2J9D4</accession>
<keyword evidence="3" id="KW-1185">Reference proteome</keyword>
<feature type="region of interest" description="Disordered" evidence="1">
    <location>
        <begin position="79"/>
        <end position="182"/>
    </location>
</feature>
<dbReference type="GeneID" id="25728891"/>
<organism evidence="2 3">
    <name type="scientific">Monoraphidium neglectum</name>
    <dbReference type="NCBI Taxonomy" id="145388"/>
    <lineage>
        <taxon>Eukaryota</taxon>
        <taxon>Viridiplantae</taxon>
        <taxon>Chlorophyta</taxon>
        <taxon>core chlorophytes</taxon>
        <taxon>Chlorophyceae</taxon>
        <taxon>CS clade</taxon>
        <taxon>Sphaeropleales</taxon>
        <taxon>Selenastraceae</taxon>
        <taxon>Monoraphidium</taxon>
    </lineage>
</organism>
<proteinExistence type="predicted"/>
<dbReference type="AlphaFoldDB" id="A0A0D2J9D4"/>
<feature type="compositionally biased region" description="Low complexity" evidence="1">
    <location>
        <begin position="130"/>
        <end position="154"/>
    </location>
</feature>
<feature type="compositionally biased region" description="Basic and acidic residues" evidence="1">
    <location>
        <begin position="46"/>
        <end position="56"/>
    </location>
</feature>
<dbReference type="KEGG" id="mng:MNEG_11611"/>
<dbReference type="EMBL" id="KK103046">
    <property type="protein sequence ID" value="KIY96352.1"/>
    <property type="molecule type" value="Genomic_DNA"/>
</dbReference>
<protein>
    <submittedName>
        <fullName evidence="2">Uncharacterized protein</fullName>
    </submittedName>
</protein>
<evidence type="ECO:0000256" key="1">
    <source>
        <dbReference type="SAM" id="MobiDB-lite"/>
    </source>
</evidence>
<gene>
    <name evidence="2" type="ORF">MNEG_11611</name>
</gene>
<dbReference type="RefSeq" id="XP_013895372.1">
    <property type="nucleotide sequence ID" value="XM_014039918.1"/>
</dbReference>
<feature type="region of interest" description="Disordered" evidence="1">
    <location>
        <begin position="1"/>
        <end position="56"/>
    </location>
</feature>
<dbReference type="Proteomes" id="UP000054498">
    <property type="component" value="Unassembled WGS sequence"/>
</dbReference>
<feature type="non-terminal residue" evidence="2">
    <location>
        <position position="196"/>
    </location>
</feature>